<feature type="domain" description="PLD phosphodiesterase" evidence="12">
    <location>
        <begin position="246"/>
        <end position="277"/>
    </location>
</feature>
<dbReference type="CDD" id="cd09172">
    <property type="entry name" value="PLDc_Nuc_like_unchar1_1"/>
    <property type="match status" value="1"/>
</dbReference>
<evidence type="ECO:0000256" key="3">
    <source>
        <dbReference type="ARBA" id="ARBA00004613"/>
    </source>
</evidence>
<evidence type="ECO:0000256" key="8">
    <source>
        <dbReference type="ARBA" id="ARBA00022801"/>
    </source>
</evidence>
<comment type="similarity">
    <text evidence="4">Belongs to the phospholipase D family.</text>
</comment>
<comment type="function">
    <text evidence="2">Could be a virulence factor.</text>
</comment>
<evidence type="ECO:0000256" key="4">
    <source>
        <dbReference type="ARBA" id="ARBA00008664"/>
    </source>
</evidence>
<protein>
    <recommendedName>
        <fullName evidence="6">Phospholipase D</fullName>
        <ecNumber evidence="5">3.1.4.4</ecNumber>
    </recommendedName>
    <alternativeName>
        <fullName evidence="11">Choline phosphatase</fullName>
    </alternativeName>
</protein>
<dbReference type="GO" id="GO:0005576">
    <property type="term" value="C:extracellular region"/>
    <property type="evidence" value="ECO:0007669"/>
    <property type="project" value="UniProtKB-SubCell"/>
</dbReference>
<dbReference type="PANTHER" id="PTHR43856">
    <property type="entry name" value="CARDIOLIPIN HYDROLASE"/>
    <property type="match status" value="1"/>
</dbReference>
<evidence type="ECO:0000256" key="5">
    <source>
        <dbReference type="ARBA" id="ARBA00012027"/>
    </source>
</evidence>
<evidence type="ECO:0000256" key="11">
    <source>
        <dbReference type="ARBA" id="ARBA00029594"/>
    </source>
</evidence>
<organism evidence="13 14">
    <name type="scientific">Rhizobium ruizarguesonis</name>
    <dbReference type="NCBI Taxonomy" id="2081791"/>
    <lineage>
        <taxon>Bacteria</taxon>
        <taxon>Pseudomonadati</taxon>
        <taxon>Pseudomonadota</taxon>
        <taxon>Alphaproteobacteria</taxon>
        <taxon>Hyphomicrobiales</taxon>
        <taxon>Rhizobiaceae</taxon>
        <taxon>Rhizobium/Agrobacterium group</taxon>
        <taxon>Rhizobium</taxon>
    </lineage>
</organism>
<gene>
    <name evidence="13" type="ORF">GR217_20520</name>
</gene>
<keyword evidence="9" id="KW-0442">Lipid degradation</keyword>
<evidence type="ECO:0000256" key="9">
    <source>
        <dbReference type="ARBA" id="ARBA00022963"/>
    </source>
</evidence>
<name>A0AAE5C3N4_9HYPH</name>
<accession>A0AAE5C3N4</accession>
<comment type="subcellular location">
    <subcellularLocation>
        <location evidence="3">Secreted</location>
    </subcellularLocation>
</comment>
<comment type="catalytic activity">
    <reaction evidence="1">
        <text>a 1,2-diacyl-sn-glycero-3-phosphocholine + H2O = a 1,2-diacyl-sn-glycero-3-phosphate + choline + H(+)</text>
        <dbReference type="Rhea" id="RHEA:14445"/>
        <dbReference type="ChEBI" id="CHEBI:15354"/>
        <dbReference type="ChEBI" id="CHEBI:15377"/>
        <dbReference type="ChEBI" id="CHEBI:15378"/>
        <dbReference type="ChEBI" id="CHEBI:57643"/>
        <dbReference type="ChEBI" id="CHEBI:58608"/>
        <dbReference type="EC" id="3.1.4.4"/>
    </reaction>
</comment>
<keyword evidence="7" id="KW-0964">Secreted</keyword>
<dbReference type="RefSeq" id="WP_164566345.1">
    <property type="nucleotide sequence ID" value="NZ_WUFC01000017.1"/>
</dbReference>
<keyword evidence="10" id="KW-0443">Lipid metabolism</keyword>
<comment type="caution">
    <text evidence="13">The sequence shown here is derived from an EMBL/GenBank/DDBJ whole genome shotgun (WGS) entry which is preliminary data.</text>
</comment>
<dbReference type="Proteomes" id="UP000661163">
    <property type="component" value="Unassembled WGS sequence"/>
</dbReference>
<dbReference type="Pfam" id="PF13091">
    <property type="entry name" value="PLDc_2"/>
    <property type="match status" value="2"/>
</dbReference>
<evidence type="ECO:0000256" key="10">
    <source>
        <dbReference type="ARBA" id="ARBA00023098"/>
    </source>
</evidence>
<dbReference type="SUPFAM" id="SSF56024">
    <property type="entry name" value="Phospholipase D/nuclease"/>
    <property type="match status" value="3"/>
</dbReference>
<dbReference type="GO" id="GO:0006793">
    <property type="term" value="P:phosphorus metabolic process"/>
    <property type="evidence" value="ECO:0007669"/>
    <property type="project" value="UniProtKB-ARBA"/>
</dbReference>
<evidence type="ECO:0000313" key="14">
    <source>
        <dbReference type="Proteomes" id="UP000661163"/>
    </source>
</evidence>
<evidence type="ECO:0000256" key="6">
    <source>
        <dbReference type="ARBA" id="ARBA00018392"/>
    </source>
</evidence>
<dbReference type="EMBL" id="WUFC01000017">
    <property type="protein sequence ID" value="NEI50082.1"/>
    <property type="molecule type" value="Genomic_DNA"/>
</dbReference>
<dbReference type="InterPro" id="IPR051406">
    <property type="entry name" value="PLD_domain"/>
</dbReference>
<dbReference type="GO" id="GO:0016042">
    <property type="term" value="P:lipid catabolic process"/>
    <property type="evidence" value="ECO:0007669"/>
    <property type="project" value="UniProtKB-KW"/>
</dbReference>
<dbReference type="GO" id="GO:0016891">
    <property type="term" value="F:RNA endonuclease activity producing 5'-phosphomonoesters, hydrolytic mechanism"/>
    <property type="evidence" value="ECO:0007669"/>
    <property type="project" value="TreeGrafter"/>
</dbReference>
<dbReference type="PANTHER" id="PTHR43856:SF1">
    <property type="entry name" value="MITOCHONDRIAL CARDIOLIPIN HYDROLASE"/>
    <property type="match status" value="1"/>
</dbReference>
<dbReference type="Gene3D" id="3.30.870.10">
    <property type="entry name" value="Endonuclease Chain A"/>
    <property type="match status" value="2"/>
</dbReference>
<evidence type="ECO:0000256" key="2">
    <source>
        <dbReference type="ARBA" id="ARBA00003145"/>
    </source>
</evidence>
<dbReference type="InterPro" id="IPR025202">
    <property type="entry name" value="PLD-like_dom"/>
</dbReference>
<dbReference type="GO" id="GO:0004630">
    <property type="term" value="F:phospholipase D activity"/>
    <property type="evidence" value="ECO:0007669"/>
    <property type="project" value="UniProtKB-EC"/>
</dbReference>
<evidence type="ECO:0000313" key="13">
    <source>
        <dbReference type="EMBL" id="NEI50082.1"/>
    </source>
</evidence>
<proteinExistence type="inferred from homology"/>
<dbReference type="EC" id="3.1.4.4" evidence="5"/>
<dbReference type="AlphaFoldDB" id="A0AAE5C3N4"/>
<evidence type="ECO:0000256" key="1">
    <source>
        <dbReference type="ARBA" id="ARBA00000798"/>
    </source>
</evidence>
<keyword evidence="8" id="KW-0378">Hydrolase</keyword>
<sequence>MRKKVSNDGITVNAIGGSYVVLLGWTIDEPKRAGLRGFAIRRTDFQEEEVYWMKGSKTFATVEPYPAPGEQFSSLSHPFQSFQWADYSAKPDRDYEYEIVALYGQPANLQRDGSVKVRVHTEAVAAQDHSVFFNRGSPATQEYARRFQNKLPSKAGPGAYEWLSRGLLESILAFIARAQGGDWSLKGAFYEFQWPAVLNEIAAAKDRGVEVSIIFDDIESETGPWEKNEKAISDAGLTQVCKQRQHGKLMHNKFLVLSKDNAPQALLFGSTNLTENGIFGHANCVHIIEGAEPASTYLQYFEDLFDDPEITRDSGYEAANETLTPAPVQLGPQSDTPVFSPRPDLDALDWYADLAGKAQKGLFMTFAFGMHQSFADVFSKHDDILRMALMEKEWNGRNKEAQIEKIRRLQALPNVVIAVGNRIPLSGFDQWLGEMDRGSARVNVHWVHTKFMLVDPMSDDPIIVTGSANFSKASTDTNDENMVVIRGNQRVVDIYLGEFFRLHSHYAFRQAVNIYLQKHPGASPEDFERRFLIEDRDWTADYFTPGDRNARFARRVYFSES</sequence>
<evidence type="ECO:0000256" key="7">
    <source>
        <dbReference type="ARBA" id="ARBA00022525"/>
    </source>
</evidence>
<evidence type="ECO:0000259" key="12">
    <source>
        <dbReference type="PROSITE" id="PS50035"/>
    </source>
</evidence>
<feature type="domain" description="PLD phosphodiesterase" evidence="12">
    <location>
        <begin position="443"/>
        <end position="474"/>
    </location>
</feature>
<reference evidence="13 14" key="1">
    <citation type="submission" date="2019-12" db="EMBL/GenBank/DDBJ databases">
        <title>Rhizobium genotypes associated with high levels of biological nitrogen fixation by grain legumes in a temperate-maritime cropping system.</title>
        <authorList>
            <person name="Maluk M."/>
            <person name="Francesc Ferrando Molina F."/>
            <person name="Lopez Del Egido L."/>
            <person name="Lafos M."/>
            <person name="Langarica-Fuentes A."/>
            <person name="Gebre Yohannes G."/>
            <person name="Young M.W."/>
            <person name="Martin P."/>
            <person name="Gantlett R."/>
            <person name="Kenicer G."/>
            <person name="Hawes C."/>
            <person name="Begg G.S."/>
            <person name="Quilliam R.S."/>
            <person name="Squire G.R."/>
            <person name="Poole P.S."/>
            <person name="Young P.W."/>
            <person name="Iannetta P.M."/>
            <person name="James E.K."/>
        </authorList>
    </citation>
    <scope>NUCLEOTIDE SEQUENCE [LARGE SCALE GENOMIC DNA]</scope>
    <source>
        <strain evidence="13 14">JHI985</strain>
    </source>
</reference>
<dbReference type="PROSITE" id="PS50035">
    <property type="entry name" value="PLD"/>
    <property type="match status" value="2"/>
</dbReference>
<dbReference type="InterPro" id="IPR001736">
    <property type="entry name" value="PLipase_D/transphosphatidylase"/>
</dbReference>